<evidence type="ECO:0000313" key="1">
    <source>
        <dbReference type="Proteomes" id="UP000887576"/>
    </source>
</evidence>
<evidence type="ECO:0000313" key="2">
    <source>
        <dbReference type="WBParaSite" id="JU765_v2.g15334.t1"/>
    </source>
</evidence>
<dbReference type="Proteomes" id="UP000887576">
    <property type="component" value="Unplaced"/>
</dbReference>
<sequence length="259" mass="28428">VPGGSLSSLLRSKWGPLDDNEPTMAFYARQILEGINYLHQQKIVHRDIKGENVLVNTYSGLVKISDFGTCKRLAGLNPVADTFKGTLQYMAPEVIDHGQRGYGPAADIWSFGCTMIEMATGKPPFAELGAPQAAMFKVGMFKTHPEIPKRLSEQARNFIKLCFEPDPNKRPTAAQLLTDPFITQNTRGSSMKKRADPKQHANSKFMRERSVSHLSGMGLTQNSLTTGNLTNGVGPITRSNSTKYPQPNAHVPATTAELQ</sequence>
<organism evidence="1 2">
    <name type="scientific">Panagrolaimus sp. JU765</name>
    <dbReference type="NCBI Taxonomy" id="591449"/>
    <lineage>
        <taxon>Eukaryota</taxon>
        <taxon>Metazoa</taxon>
        <taxon>Ecdysozoa</taxon>
        <taxon>Nematoda</taxon>
        <taxon>Chromadorea</taxon>
        <taxon>Rhabditida</taxon>
        <taxon>Tylenchina</taxon>
        <taxon>Panagrolaimomorpha</taxon>
        <taxon>Panagrolaimoidea</taxon>
        <taxon>Panagrolaimidae</taxon>
        <taxon>Panagrolaimus</taxon>
    </lineage>
</organism>
<name>A0AC34QE29_9BILA</name>
<protein>
    <submittedName>
        <fullName evidence="2">Protein kinase domain-containing protein</fullName>
    </submittedName>
</protein>
<dbReference type="WBParaSite" id="JU765_v2.g15334.t1">
    <property type="protein sequence ID" value="JU765_v2.g15334.t1"/>
    <property type="gene ID" value="JU765_v2.g15334"/>
</dbReference>
<proteinExistence type="predicted"/>
<reference evidence="2" key="1">
    <citation type="submission" date="2022-11" db="UniProtKB">
        <authorList>
            <consortium name="WormBaseParasite"/>
        </authorList>
    </citation>
    <scope>IDENTIFICATION</scope>
</reference>
<accession>A0AC34QE29</accession>